<dbReference type="SUPFAM" id="SSF56784">
    <property type="entry name" value="HAD-like"/>
    <property type="match status" value="1"/>
</dbReference>
<comment type="similarity">
    <text evidence="3">Belongs to the HAD-like hydrolase superfamily.</text>
</comment>
<dbReference type="GO" id="GO:0016462">
    <property type="term" value="F:pyrophosphatase activity"/>
    <property type="evidence" value="ECO:0007669"/>
    <property type="project" value="UniProtKB-ARBA"/>
</dbReference>
<dbReference type="InterPro" id="IPR023214">
    <property type="entry name" value="HAD_sf"/>
</dbReference>
<evidence type="ECO:0000313" key="10">
    <source>
        <dbReference type="Proteomes" id="UP000029999"/>
    </source>
</evidence>
<evidence type="ECO:0000256" key="8">
    <source>
        <dbReference type="ARBA" id="ARBA00039666"/>
    </source>
</evidence>
<comment type="subcellular location">
    <subcellularLocation>
        <location evidence="2">Cytoplasm</location>
    </subcellularLocation>
</comment>
<dbReference type="Pfam" id="PF13242">
    <property type="entry name" value="Hydrolase_like"/>
    <property type="match status" value="1"/>
</dbReference>
<reference evidence="9 10" key="1">
    <citation type="submission" date="2014-09" db="EMBL/GenBank/DDBJ databases">
        <authorList>
            <person name="Grob C."/>
            <person name="Taubert M."/>
            <person name="Howat A.M."/>
            <person name="Burns O.J."/>
            <person name="Dixon J.L."/>
            <person name="Chen Y."/>
            <person name="Murrell J.C."/>
        </authorList>
    </citation>
    <scope>NUCLEOTIDE SEQUENCE [LARGE SCALE GENOMIC DNA]</scope>
    <source>
        <strain evidence="9">L4</strain>
    </source>
</reference>
<dbReference type="EMBL" id="JRQD01000003">
    <property type="protein sequence ID" value="KGM06889.1"/>
    <property type="molecule type" value="Genomic_DNA"/>
</dbReference>
<evidence type="ECO:0000256" key="6">
    <source>
        <dbReference type="ARBA" id="ARBA00022801"/>
    </source>
</evidence>
<dbReference type="PANTHER" id="PTHR19288:SF46">
    <property type="entry name" value="HALOACID DEHALOGENASE-LIKE HYDROLASE DOMAIN-CONTAINING PROTEIN 2"/>
    <property type="match status" value="1"/>
</dbReference>
<dbReference type="NCBIfam" id="TIGR01458">
    <property type="entry name" value="HAD-SF-IIA-hyp3"/>
    <property type="match status" value="1"/>
</dbReference>
<dbReference type="Gene3D" id="3.40.50.1000">
    <property type="entry name" value="HAD superfamily/HAD-like"/>
    <property type="match status" value="2"/>
</dbReference>
<evidence type="ECO:0000256" key="7">
    <source>
        <dbReference type="ARBA" id="ARBA00022842"/>
    </source>
</evidence>
<proteinExistence type="inferred from homology"/>
<dbReference type="NCBIfam" id="TIGR01460">
    <property type="entry name" value="HAD-SF-IIA"/>
    <property type="match status" value="1"/>
</dbReference>
<keyword evidence="6 9" id="KW-0378">Hydrolase</keyword>
<dbReference type="PANTHER" id="PTHR19288">
    <property type="entry name" value="4-NITROPHENYLPHOSPHATASE-RELATED"/>
    <property type="match status" value="1"/>
</dbReference>
<accession>A0A0A0BIE7</accession>
<dbReference type="STRING" id="392484.LP43_1384"/>
<dbReference type="Proteomes" id="UP000029999">
    <property type="component" value="Unassembled WGS sequence"/>
</dbReference>
<evidence type="ECO:0000256" key="5">
    <source>
        <dbReference type="ARBA" id="ARBA00022723"/>
    </source>
</evidence>
<evidence type="ECO:0000256" key="1">
    <source>
        <dbReference type="ARBA" id="ARBA00001946"/>
    </source>
</evidence>
<gene>
    <name evidence="9" type="ORF">LP43_1384</name>
</gene>
<organism evidence="9 10">
    <name type="scientific">Methylophaga thiooxydans</name>
    <dbReference type="NCBI Taxonomy" id="392484"/>
    <lineage>
        <taxon>Bacteria</taxon>
        <taxon>Pseudomonadati</taxon>
        <taxon>Pseudomonadota</taxon>
        <taxon>Gammaproteobacteria</taxon>
        <taxon>Thiotrichales</taxon>
        <taxon>Piscirickettsiaceae</taxon>
        <taxon>Methylophaga</taxon>
    </lineage>
</organism>
<comment type="caution">
    <text evidence="9">The sequence shown here is derived from an EMBL/GenBank/DDBJ whole genome shotgun (WGS) entry which is preliminary data.</text>
</comment>
<keyword evidence="7" id="KW-0460">Magnesium</keyword>
<dbReference type="InterPro" id="IPR036412">
    <property type="entry name" value="HAD-like_sf"/>
</dbReference>
<keyword evidence="4" id="KW-0963">Cytoplasm</keyword>
<dbReference type="Pfam" id="PF13344">
    <property type="entry name" value="Hydrolase_6"/>
    <property type="match status" value="1"/>
</dbReference>
<dbReference type="InterPro" id="IPR006357">
    <property type="entry name" value="HAD-SF_hydro_IIA"/>
</dbReference>
<sequence length="255" mass="27885">MIKAILFDISGVLHVDNVPVNGAVELIQALQKKRFPMRFVTNTSRSTSSAILLSLQKMGFDVQADDIFTAPVAVKHVCMQRDLRPFFLIHPDLMPEFKELNQRSPNAVVVADAAERFDYKHLNRAFSLLMDGAPLLGIGRNRYFKSSGRLQLDAGPFIQALEYAANVEAEILGKPAEGFFHAAVSSMGLQPEQVLMIGDDIEADVLGAVDAGLHACLVRTGKFLPQDEEKLKTAKVAETVVEAVAAYIETTEDGA</sequence>
<dbReference type="InterPro" id="IPR006355">
    <property type="entry name" value="LHPP/HDHD2"/>
</dbReference>
<protein>
    <recommendedName>
        <fullName evidence="8">Haloacid dehalogenase-like hydrolase domain-containing protein 2</fullName>
    </recommendedName>
</protein>
<dbReference type="GO" id="GO:0005737">
    <property type="term" value="C:cytoplasm"/>
    <property type="evidence" value="ECO:0007669"/>
    <property type="project" value="UniProtKB-SubCell"/>
</dbReference>
<dbReference type="FunFam" id="3.40.50.1000:FF:000051">
    <property type="entry name" value="Phospholysine phosphohistidine inorganic pyrophosphate phosphatase"/>
    <property type="match status" value="1"/>
</dbReference>
<comment type="cofactor">
    <cofactor evidence="1">
        <name>Mg(2+)</name>
        <dbReference type="ChEBI" id="CHEBI:18420"/>
    </cofactor>
</comment>
<keyword evidence="5" id="KW-0479">Metal-binding</keyword>
<dbReference type="AlphaFoldDB" id="A0A0A0BIE7"/>
<evidence type="ECO:0000256" key="3">
    <source>
        <dbReference type="ARBA" id="ARBA00007958"/>
    </source>
</evidence>
<name>A0A0A0BIE7_9GAMM</name>
<evidence type="ECO:0000256" key="4">
    <source>
        <dbReference type="ARBA" id="ARBA00022490"/>
    </source>
</evidence>
<evidence type="ECO:0000313" key="9">
    <source>
        <dbReference type="EMBL" id="KGM06889.1"/>
    </source>
</evidence>
<dbReference type="GO" id="GO:0046872">
    <property type="term" value="F:metal ion binding"/>
    <property type="evidence" value="ECO:0007669"/>
    <property type="project" value="UniProtKB-KW"/>
</dbReference>
<dbReference type="RefSeq" id="WP_036313560.1">
    <property type="nucleotide sequence ID" value="NZ_JRQD01000003.1"/>
</dbReference>
<evidence type="ECO:0000256" key="2">
    <source>
        <dbReference type="ARBA" id="ARBA00004496"/>
    </source>
</evidence>
<dbReference type="GO" id="GO:0016791">
    <property type="term" value="F:phosphatase activity"/>
    <property type="evidence" value="ECO:0007669"/>
    <property type="project" value="InterPro"/>
</dbReference>